<dbReference type="RefSeq" id="XP_001644343.1">
    <property type="nucleotide sequence ID" value="XM_001644293.1"/>
</dbReference>
<accession>A7TMI7</accession>
<dbReference type="eggNOG" id="KOG4472">
    <property type="taxonomic scope" value="Eukaryota"/>
</dbReference>
<dbReference type="FunFam" id="3.90.550.10:FF:000051">
    <property type="entry name" value="Alpha-1,2-mannosyltransferase (Ktr4)"/>
    <property type="match status" value="1"/>
</dbReference>
<dbReference type="GO" id="GO:0000026">
    <property type="term" value="F:alpha-1,2-mannosyltransferase activity"/>
    <property type="evidence" value="ECO:0007669"/>
    <property type="project" value="TreeGrafter"/>
</dbReference>
<evidence type="ECO:0000256" key="7">
    <source>
        <dbReference type="SAM" id="MobiDB-lite"/>
    </source>
</evidence>
<dbReference type="EMBL" id="DS480423">
    <property type="protein sequence ID" value="EDO16485.1"/>
    <property type="molecule type" value="Genomic_DNA"/>
</dbReference>
<dbReference type="OMA" id="NCNCDQG"/>
<feature type="region of interest" description="Disordered" evidence="7">
    <location>
        <begin position="57"/>
        <end position="78"/>
    </location>
</feature>
<keyword evidence="3" id="KW-0328">Glycosyltransferase</keyword>
<evidence type="ECO:0000313" key="10">
    <source>
        <dbReference type="Proteomes" id="UP000000267"/>
    </source>
</evidence>
<dbReference type="GO" id="GO:0000031">
    <property type="term" value="F:mannosylphosphate transferase activity"/>
    <property type="evidence" value="ECO:0007669"/>
    <property type="project" value="EnsemblFungi"/>
</dbReference>
<dbReference type="GO" id="GO:0006888">
    <property type="term" value="P:endoplasmic reticulum to Golgi vesicle-mediated transport"/>
    <property type="evidence" value="ECO:0007669"/>
    <property type="project" value="EnsemblFungi"/>
</dbReference>
<keyword evidence="10" id="KW-1185">Reference proteome</keyword>
<dbReference type="GO" id="GO:0006493">
    <property type="term" value="P:protein O-linked glycosylation"/>
    <property type="evidence" value="ECO:0007669"/>
    <property type="project" value="TreeGrafter"/>
</dbReference>
<name>A7TMI7_VANPO</name>
<dbReference type="GO" id="GO:0005794">
    <property type="term" value="C:Golgi apparatus"/>
    <property type="evidence" value="ECO:0007669"/>
    <property type="project" value="TreeGrafter"/>
</dbReference>
<dbReference type="InterPro" id="IPR002685">
    <property type="entry name" value="Glyco_trans_15"/>
</dbReference>
<evidence type="ECO:0000256" key="1">
    <source>
        <dbReference type="ARBA" id="ARBA00004606"/>
    </source>
</evidence>
<organism evidence="10">
    <name type="scientific">Vanderwaltozyma polyspora (strain ATCC 22028 / DSM 70294 / BCRC 21397 / CBS 2163 / NBRC 10782 / NRRL Y-8283 / UCD 57-17)</name>
    <name type="common">Kluyveromyces polysporus</name>
    <dbReference type="NCBI Taxonomy" id="436907"/>
    <lineage>
        <taxon>Eukaryota</taxon>
        <taxon>Fungi</taxon>
        <taxon>Dikarya</taxon>
        <taxon>Ascomycota</taxon>
        <taxon>Saccharomycotina</taxon>
        <taxon>Saccharomycetes</taxon>
        <taxon>Saccharomycetales</taxon>
        <taxon>Saccharomycetaceae</taxon>
        <taxon>Vanderwaltozyma</taxon>
    </lineage>
</organism>
<dbReference type="KEGG" id="vpo:Kpol_513p1"/>
<dbReference type="GO" id="GO:0000032">
    <property type="term" value="P:cell wall mannoprotein biosynthetic process"/>
    <property type="evidence" value="ECO:0007669"/>
    <property type="project" value="TreeGrafter"/>
</dbReference>
<dbReference type="PANTHER" id="PTHR31121">
    <property type="entry name" value="ALPHA-1,2 MANNOSYLTRANSFERASE KTR1"/>
    <property type="match status" value="1"/>
</dbReference>
<dbReference type="AlphaFoldDB" id="A7TMI7"/>
<sequence>MILRLSKRLIRLFFFIIGFSVILLFSLHDDSQKVLKSYLPNSLDISQYVLPVSSNTQKNKLQEQTSHTNSSSSNHNTNANSLQYLKHLEELRASDPLFYDEQDMESFSDEDWMKEQERLQKDEENFELAMENALKIKANATQNLGKNSTLRFMEPVFVNRGRKPKACFLFTINKHSKFQTLEDIITSVEQLESRFNKQFNYPYVFINETPFTSEEKLAIQNIVSSDVNFGLIPESALNYPGWIDQNKAATARSRLYQLDMGSSESYRFIQRYLSGLIWRHELLEPFDWYWRIEPNMKINCDMQYDIFRWMQDTGNIFGFTLSKKEPIEAMPTIWDTLKSFQKQNPDFIADKNFRSWADRDNGNKYNTCEFLSSFEVASLEFWRSPAFKALFDYLDHKGGFFYERWSESAVHTLATIYLLPKDRIHFFPEIGYSYDGMYNCPLDDFIWKDNNCVCDQGNDFTFAKNSCTGRYYEGKSIKKPEGWHQRA</sequence>
<gene>
    <name evidence="9" type="ORF">Kpol_513p1</name>
</gene>
<keyword evidence="4" id="KW-0808">Transferase</keyword>
<evidence type="ECO:0000256" key="6">
    <source>
        <dbReference type="PIRSR" id="PIRSR018153-1"/>
    </source>
</evidence>
<dbReference type="HOGENOM" id="CLU_024327_1_0_1"/>
<evidence type="ECO:0000256" key="2">
    <source>
        <dbReference type="ARBA" id="ARBA00007677"/>
    </source>
</evidence>
<feature type="compositionally biased region" description="Low complexity" evidence="7">
    <location>
        <begin position="65"/>
        <end position="78"/>
    </location>
</feature>
<evidence type="ECO:0000313" key="9">
    <source>
        <dbReference type="EMBL" id="EDO16485.1"/>
    </source>
</evidence>
<comment type="similarity">
    <text evidence="2">Belongs to the glycosyltransferase 15 family.</text>
</comment>
<evidence type="ECO:0000256" key="4">
    <source>
        <dbReference type="ARBA" id="ARBA00022679"/>
    </source>
</evidence>
<dbReference type="PIRSF" id="PIRSF018153">
    <property type="entry name" value="Glyco_trans_15"/>
    <property type="match status" value="1"/>
</dbReference>
<dbReference type="Proteomes" id="UP000000267">
    <property type="component" value="Unassembled WGS sequence"/>
</dbReference>
<dbReference type="OrthoDB" id="2425226at2759"/>
<dbReference type="InParanoid" id="A7TMI7"/>
<comment type="subcellular location">
    <subcellularLocation>
        <location evidence="1">Membrane</location>
        <topology evidence="1">Single-pass type II membrane protein</topology>
    </subcellularLocation>
</comment>
<dbReference type="GO" id="GO:0031505">
    <property type="term" value="P:fungal-type cell wall organization"/>
    <property type="evidence" value="ECO:0007669"/>
    <property type="project" value="EnsemblFungi"/>
</dbReference>
<feature type="transmembrane region" description="Helical" evidence="8">
    <location>
        <begin position="9"/>
        <end position="27"/>
    </location>
</feature>
<dbReference type="GeneID" id="5544656"/>
<keyword evidence="5" id="KW-0735">Signal-anchor</keyword>
<dbReference type="Pfam" id="PF01793">
    <property type="entry name" value="Glyco_transf_15"/>
    <property type="match status" value="1"/>
</dbReference>
<dbReference type="PANTHER" id="PTHR31121:SF8">
    <property type="entry name" value="GLYCOLIPID 2-ALPHA-MANNOSYLTRANSFERASE-RELATED"/>
    <property type="match status" value="1"/>
</dbReference>
<dbReference type="GO" id="GO:0006487">
    <property type="term" value="P:protein N-linked glycosylation"/>
    <property type="evidence" value="ECO:0007669"/>
    <property type="project" value="EnsemblFungi"/>
</dbReference>
<evidence type="ECO:0000256" key="3">
    <source>
        <dbReference type="ARBA" id="ARBA00022676"/>
    </source>
</evidence>
<evidence type="ECO:0000256" key="5">
    <source>
        <dbReference type="ARBA" id="ARBA00022968"/>
    </source>
</evidence>
<keyword evidence="8" id="KW-1133">Transmembrane helix</keyword>
<keyword evidence="8" id="KW-0472">Membrane</keyword>
<dbReference type="PhylomeDB" id="A7TMI7"/>
<protein>
    <submittedName>
        <fullName evidence="9">Uncharacterized protein</fullName>
    </submittedName>
</protein>
<dbReference type="GO" id="GO:0016020">
    <property type="term" value="C:membrane"/>
    <property type="evidence" value="ECO:0007669"/>
    <property type="project" value="UniProtKB-SubCell"/>
</dbReference>
<keyword evidence="8" id="KW-0812">Transmembrane</keyword>
<dbReference type="SUPFAM" id="SSF53448">
    <property type="entry name" value="Nucleotide-diphospho-sugar transferases"/>
    <property type="match status" value="1"/>
</dbReference>
<reference evidence="9 10" key="1">
    <citation type="journal article" date="2007" name="Proc. Natl. Acad. Sci. U.S.A.">
        <title>Independent sorting-out of thousands of duplicated gene pairs in two yeast species descended from a whole-genome duplication.</title>
        <authorList>
            <person name="Scannell D.R."/>
            <person name="Frank A.C."/>
            <person name="Conant G.C."/>
            <person name="Byrne K.P."/>
            <person name="Woolfit M."/>
            <person name="Wolfe K.H."/>
        </authorList>
    </citation>
    <scope>NUCLEOTIDE SEQUENCE [LARGE SCALE GENOMIC DNA]</scope>
    <source>
        <strain evidence="10">ATCC 22028 / DSM 70294 / BCRC 21397 / CBS 2163 / NBRC 10782 / NRRL Y-8283 / UCD 57-17</strain>
    </source>
</reference>
<feature type="active site" description="Nucleophile" evidence="6">
    <location>
        <position position="375"/>
    </location>
</feature>
<evidence type="ECO:0000256" key="8">
    <source>
        <dbReference type="SAM" id="Phobius"/>
    </source>
</evidence>
<dbReference type="InterPro" id="IPR029044">
    <property type="entry name" value="Nucleotide-diphossugar_trans"/>
</dbReference>
<dbReference type="Gene3D" id="3.90.550.10">
    <property type="entry name" value="Spore Coat Polysaccharide Biosynthesis Protein SpsA, Chain A"/>
    <property type="match status" value="1"/>
</dbReference>
<dbReference type="GO" id="GO:0005783">
    <property type="term" value="C:endoplasmic reticulum"/>
    <property type="evidence" value="ECO:0007669"/>
    <property type="project" value="EnsemblFungi"/>
</dbReference>
<proteinExistence type="inferred from homology"/>